<dbReference type="InterPro" id="IPR002881">
    <property type="entry name" value="DUF58"/>
</dbReference>
<dbReference type="AlphaFoldDB" id="A0A1I3LD26"/>
<dbReference type="Proteomes" id="UP000182737">
    <property type="component" value="Unassembled WGS sequence"/>
</dbReference>
<name>A0A1I3LD26_9SPIR</name>
<keyword evidence="3" id="KW-1185">Reference proteome</keyword>
<dbReference type="PANTHER" id="PTHR33608:SF12">
    <property type="entry name" value="DUF58 DOMAIN-CONTAINING PROTEIN"/>
    <property type="match status" value="1"/>
</dbReference>
<dbReference type="InterPro" id="IPR036465">
    <property type="entry name" value="vWFA_dom_sf"/>
</dbReference>
<dbReference type="Pfam" id="PF01882">
    <property type="entry name" value="DUF58"/>
    <property type="match status" value="1"/>
</dbReference>
<protein>
    <recommendedName>
        <fullName evidence="1">DUF58 domain-containing protein</fullName>
    </recommendedName>
</protein>
<dbReference type="PANTHER" id="PTHR33608">
    <property type="entry name" value="BLL2464 PROTEIN"/>
    <property type="match status" value="1"/>
</dbReference>
<gene>
    <name evidence="2" type="ORF">SAMN04487775_106209</name>
</gene>
<accession>A0A1I3LD26</accession>
<dbReference type="OrthoDB" id="9776116at2"/>
<evidence type="ECO:0000259" key="1">
    <source>
        <dbReference type="Pfam" id="PF01882"/>
    </source>
</evidence>
<proteinExistence type="predicted"/>
<evidence type="ECO:0000313" key="3">
    <source>
        <dbReference type="Proteomes" id="UP000182737"/>
    </source>
</evidence>
<evidence type="ECO:0000313" key="2">
    <source>
        <dbReference type="EMBL" id="SFI82628.1"/>
    </source>
</evidence>
<organism evidence="2 3">
    <name type="scientific">Treponema bryantii</name>
    <dbReference type="NCBI Taxonomy" id="163"/>
    <lineage>
        <taxon>Bacteria</taxon>
        <taxon>Pseudomonadati</taxon>
        <taxon>Spirochaetota</taxon>
        <taxon>Spirochaetia</taxon>
        <taxon>Spirochaetales</taxon>
        <taxon>Treponemataceae</taxon>
        <taxon>Treponema</taxon>
    </lineage>
</organism>
<reference evidence="3" key="1">
    <citation type="submission" date="2016-10" db="EMBL/GenBank/DDBJ databases">
        <authorList>
            <person name="Varghese N."/>
            <person name="Submissions S."/>
        </authorList>
    </citation>
    <scope>NUCLEOTIDE SEQUENCE [LARGE SCALE GENOMIC DNA]</scope>
    <source>
        <strain evidence="3">XBD1002</strain>
    </source>
</reference>
<sequence>MPKRYLANNESLIKKALYLRLMAEDIAEGMKSGNFRSLYRGQGIEFAGVRDYMRGDDIRTIDWNVTARMGRPYIKIFEEERELQIFLITDSSLSMQLETNSGRRTKYASAAETAALVTIAAELNACPVGAVFFDGAIHFSCEPSLGKEQTMQILNHLDRLPSNPRPGSVLPNAISAAAKVLRKRSLVFVLSDFRSGGWEKPLISLAQKNDVIAVSIHDASDEELPSLGTVVFKDVESGLKMSLPSSSPAFKKEWLSYNEMNQNRWQDFCIKHGIMPVVLDTKTEPVQVLNQIFARKARMR</sequence>
<dbReference type="RefSeq" id="WP_083425748.1">
    <property type="nucleotide sequence ID" value="NZ_FORI01000006.1"/>
</dbReference>
<dbReference type="EMBL" id="FORI01000006">
    <property type="protein sequence ID" value="SFI82628.1"/>
    <property type="molecule type" value="Genomic_DNA"/>
</dbReference>
<dbReference type="Gene3D" id="3.40.50.410">
    <property type="entry name" value="von Willebrand factor, type A domain"/>
    <property type="match status" value="1"/>
</dbReference>
<feature type="domain" description="DUF58" evidence="1">
    <location>
        <begin position="49"/>
        <end position="257"/>
    </location>
</feature>
<dbReference type="SUPFAM" id="SSF53300">
    <property type="entry name" value="vWA-like"/>
    <property type="match status" value="1"/>
</dbReference>